<organism evidence="2 3">
    <name type="scientific">Glycomyces buryatensis</name>
    <dbReference type="NCBI Taxonomy" id="2570927"/>
    <lineage>
        <taxon>Bacteria</taxon>
        <taxon>Bacillati</taxon>
        <taxon>Actinomycetota</taxon>
        <taxon>Actinomycetes</taxon>
        <taxon>Glycomycetales</taxon>
        <taxon>Glycomycetaceae</taxon>
        <taxon>Glycomyces</taxon>
    </lineage>
</organism>
<dbReference type="OrthoDB" id="9815541at2"/>
<proteinExistence type="predicted"/>
<keyword evidence="3" id="KW-1185">Reference proteome</keyword>
<feature type="domain" description="Peptidoglycan binding-like" evidence="1">
    <location>
        <begin position="13"/>
        <end position="75"/>
    </location>
</feature>
<protein>
    <recommendedName>
        <fullName evidence="1">Peptidoglycan binding-like domain-containing protein</fullName>
    </recommendedName>
</protein>
<dbReference type="Proteomes" id="UP000308760">
    <property type="component" value="Unassembled WGS sequence"/>
</dbReference>
<dbReference type="Pfam" id="PF01471">
    <property type="entry name" value="PG_binding_1"/>
    <property type="match status" value="1"/>
</dbReference>
<name>A0A4S8Q6C5_9ACTN</name>
<reference evidence="2 3" key="2">
    <citation type="submission" date="2019-05" db="EMBL/GenBank/DDBJ databases">
        <title>Glycomyces buryatensis sp. nov.</title>
        <authorList>
            <person name="Nikitina E."/>
        </authorList>
    </citation>
    <scope>NUCLEOTIDE SEQUENCE [LARGE SCALE GENOMIC DNA]</scope>
    <source>
        <strain evidence="2 3">18</strain>
    </source>
</reference>
<reference evidence="3" key="1">
    <citation type="submission" date="2019-04" db="EMBL/GenBank/DDBJ databases">
        <title>Nocardioides xinjiangensis sp. nov.</title>
        <authorList>
            <person name="Liu S."/>
        </authorList>
    </citation>
    <scope>NUCLEOTIDE SEQUENCE [LARGE SCALE GENOMIC DNA]</scope>
    <source>
        <strain evidence="3">18</strain>
    </source>
</reference>
<evidence type="ECO:0000313" key="2">
    <source>
        <dbReference type="EMBL" id="THV39670.1"/>
    </source>
</evidence>
<sequence length="78" mass="7925">MADLSTVKQDSRGSGVRRAQGLILAYGGAPAARLKSAGGIDGIFGPGSTAAVKLFQKAKSLLVDGIVGPKTWSRLVKG</sequence>
<dbReference type="EMBL" id="STGY01000065">
    <property type="protein sequence ID" value="THV39670.1"/>
    <property type="molecule type" value="Genomic_DNA"/>
</dbReference>
<dbReference type="InterPro" id="IPR036366">
    <property type="entry name" value="PGBDSf"/>
</dbReference>
<dbReference type="InterPro" id="IPR002477">
    <property type="entry name" value="Peptidoglycan-bd-like"/>
</dbReference>
<dbReference type="InterPro" id="IPR036365">
    <property type="entry name" value="PGBD-like_sf"/>
</dbReference>
<comment type="caution">
    <text evidence="2">The sequence shown here is derived from an EMBL/GenBank/DDBJ whole genome shotgun (WGS) entry which is preliminary data.</text>
</comment>
<dbReference type="SUPFAM" id="SSF47090">
    <property type="entry name" value="PGBD-like"/>
    <property type="match status" value="1"/>
</dbReference>
<gene>
    <name evidence="2" type="ORF">FAB82_17300</name>
</gene>
<accession>A0A4S8Q6C5</accession>
<dbReference type="AlphaFoldDB" id="A0A4S8Q6C5"/>
<evidence type="ECO:0000313" key="3">
    <source>
        <dbReference type="Proteomes" id="UP000308760"/>
    </source>
</evidence>
<dbReference type="Gene3D" id="1.10.101.10">
    <property type="entry name" value="PGBD-like superfamily/PGBD"/>
    <property type="match status" value="1"/>
</dbReference>
<evidence type="ECO:0000259" key="1">
    <source>
        <dbReference type="Pfam" id="PF01471"/>
    </source>
</evidence>